<keyword evidence="5" id="KW-1133">Transmembrane helix</keyword>
<organism evidence="7 8">
    <name type="scientific">Bacillus cereus</name>
    <dbReference type="NCBI Taxonomy" id="1396"/>
    <lineage>
        <taxon>Bacteria</taxon>
        <taxon>Bacillati</taxon>
        <taxon>Bacillota</taxon>
        <taxon>Bacilli</taxon>
        <taxon>Bacillales</taxon>
        <taxon>Bacillaceae</taxon>
        <taxon>Bacillus</taxon>
        <taxon>Bacillus cereus group</taxon>
    </lineage>
</organism>
<dbReference type="SUPFAM" id="SSF52540">
    <property type="entry name" value="P-loop containing nucleoside triphosphate hydrolases"/>
    <property type="match status" value="1"/>
</dbReference>
<keyword evidence="4" id="KW-0067">ATP-binding</keyword>
<keyword evidence="1" id="KW-0547">Nucleotide-binding</keyword>
<dbReference type="PANTHER" id="PTHR47961">
    <property type="entry name" value="DNA POLYMERASE THETA, PUTATIVE (AFU_ORTHOLOGUE AFUA_1G05260)-RELATED"/>
    <property type="match status" value="1"/>
</dbReference>
<gene>
    <name evidence="7" type="ORF">FC695_32590</name>
</gene>
<keyword evidence="3" id="KW-0347">Helicase</keyword>
<reference evidence="7 8" key="1">
    <citation type="journal article" date="2019" name="Environ. Microbiol.">
        <title>An active ?-lactamase is a part of an orchestrated cell wall stress resistance network of Bacillus subtilis and related rhizosphere species.</title>
        <authorList>
            <person name="Bucher T."/>
            <person name="Keren-Paz A."/>
            <person name="Hausser J."/>
            <person name="Olender T."/>
            <person name="Cytryn E."/>
            <person name="Kolodkin-Gal I."/>
        </authorList>
    </citation>
    <scope>NUCLEOTIDE SEQUENCE [LARGE SCALE GENOMIC DNA]</scope>
    <source>
        <strain evidence="7 8">I32</strain>
    </source>
</reference>
<dbReference type="PANTHER" id="PTHR47961:SF8">
    <property type="entry name" value="DEXH-BOX ATP-DEPENDENT RNA HELICASE DEXH15 CHLOROPLASTIC"/>
    <property type="match status" value="1"/>
</dbReference>
<feature type="transmembrane region" description="Helical" evidence="5">
    <location>
        <begin position="39"/>
        <end position="60"/>
    </location>
</feature>
<evidence type="ECO:0000256" key="1">
    <source>
        <dbReference type="ARBA" id="ARBA00022741"/>
    </source>
</evidence>
<evidence type="ECO:0000256" key="4">
    <source>
        <dbReference type="ARBA" id="ARBA00022840"/>
    </source>
</evidence>
<evidence type="ECO:0000313" key="8">
    <source>
        <dbReference type="Proteomes" id="UP000308444"/>
    </source>
</evidence>
<protein>
    <recommendedName>
        <fullName evidence="6">Helicase C-terminal domain-containing protein</fullName>
    </recommendedName>
</protein>
<dbReference type="AlphaFoldDB" id="A0A9X9F2Y0"/>
<evidence type="ECO:0000256" key="2">
    <source>
        <dbReference type="ARBA" id="ARBA00022801"/>
    </source>
</evidence>
<evidence type="ECO:0000256" key="3">
    <source>
        <dbReference type="ARBA" id="ARBA00022806"/>
    </source>
</evidence>
<dbReference type="Proteomes" id="UP000308444">
    <property type="component" value="Unassembled WGS sequence"/>
</dbReference>
<dbReference type="Pfam" id="PF00271">
    <property type="entry name" value="Helicase_C"/>
    <property type="match status" value="1"/>
</dbReference>
<evidence type="ECO:0000259" key="6">
    <source>
        <dbReference type="Pfam" id="PF00271"/>
    </source>
</evidence>
<dbReference type="Gene3D" id="3.40.50.300">
    <property type="entry name" value="P-loop containing nucleotide triphosphate hydrolases"/>
    <property type="match status" value="1"/>
</dbReference>
<dbReference type="InterPro" id="IPR001650">
    <property type="entry name" value="Helicase_C-like"/>
</dbReference>
<dbReference type="GO" id="GO:0016787">
    <property type="term" value="F:hydrolase activity"/>
    <property type="evidence" value="ECO:0007669"/>
    <property type="project" value="UniProtKB-KW"/>
</dbReference>
<sequence>MDTVLWDYLSRGIAVHSSAMLQVEQAASEYMFSNGQARLMFATGTLAQGLNLPAVAVVIAGMKMGDPRETDNIQGVNNDKA</sequence>
<keyword evidence="2" id="KW-0378">Hydrolase</keyword>
<comment type="caution">
    <text evidence="7">The sequence shown here is derived from an EMBL/GenBank/DDBJ whole genome shotgun (WGS) entry which is preliminary data.</text>
</comment>
<keyword evidence="5" id="KW-0812">Transmembrane</keyword>
<accession>A0A9X9F2Y0</accession>
<dbReference type="InterPro" id="IPR050474">
    <property type="entry name" value="Hel308_SKI2-like"/>
</dbReference>
<dbReference type="GO" id="GO:0005524">
    <property type="term" value="F:ATP binding"/>
    <property type="evidence" value="ECO:0007669"/>
    <property type="project" value="UniProtKB-KW"/>
</dbReference>
<keyword evidence="5" id="KW-0472">Membrane</keyword>
<evidence type="ECO:0000313" key="7">
    <source>
        <dbReference type="EMBL" id="TKI91583.1"/>
    </source>
</evidence>
<dbReference type="EMBL" id="SZOH01003152">
    <property type="protein sequence ID" value="TKI91583.1"/>
    <property type="molecule type" value="Genomic_DNA"/>
</dbReference>
<dbReference type="InterPro" id="IPR027417">
    <property type="entry name" value="P-loop_NTPase"/>
</dbReference>
<evidence type="ECO:0000256" key="5">
    <source>
        <dbReference type="SAM" id="Phobius"/>
    </source>
</evidence>
<name>A0A9X9F2Y0_BACCE</name>
<proteinExistence type="predicted"/>
<dbReference type="GO" id="GO:0004386">
    <property type="term" value="F:helicase activity"/>
    <property type="evidence" value="ECO:0007669"/>
    <property type="project" value="UniProtKB-KW"/>
</dbReference>
<feature type="non-terminal residue" evidence="7">
    <location>
        <position position="81"/>
    </location>
</feature>
<feature type="domain" description="Helicase C-terminal" evidence="6">
    <location>
        <begin position="13"/>
        <end position="60"/>
    </location>
</feature>